<evidence type="ECO:0000313" key="2">
    <source>
        <dbReference type="EMBL" id="NML34524.1"/>
    </source>
</evidence>
<dbReference type="EMBL" id="JABBFZ010000022">
    <property type="protein sequence ID" value="NML34524.1"/>
    <property type="molecule type" value="Genomic_DNA"/>
</dbReference>
<evidence type="ECO:0000313" key="3">
    <source>
        <dbReference type="Proteomes" id="UP000583127"/>
    </source>
</evidence>
<organism evidence="2 3">
    <name type="scientific">Paraburkholderia antibiotica</name>
    <dbReference type="NCBI Taxonomy" id="2728839"/>
    <lineage>
        <taxon>Bacteria</taxon>
        <taxon>Pseudomonadati</taxon>
        <taxon>Pseudomonadota</taxon>
        <taxon>Betaproteobacteria</taxon>
        <taxon>Burkholderiales</taxon>
        <taxon>Burkholderiaceae</taxon>
        <taxon>Paraburkholderia</taxon>
    </lineage>
</organism>
<reference evidence="2 3" key="1">
    <citation type="submission" date="2020-04" db="EMBL/GenBank/DDBJ databases">
        <title>Paraburkholderia sp. G-4-1-8 isolated from soil.</title>
        <authorList>
            <person name="Dahal R.H."/>
        </authorList>
    </citation>
    <scope>NUCLEOTIDE SEQUENCE [LARGE SCALE GENOMIC DNA]</scope>
    <source>
        <strain evidence="2 3">G-4-1-8</strain>
    </source>
</reference>
<gene>
    <name evidence="2" type="ORF">HHL14_27290</name>
</gene>
<evidence type="ECO:0000256" key="1">
    <source>
        <dbReference type="SAM" id="MobiDB-lite"/>
    </source>
</evidence>
<comment type="caution">
    <text evidence="2">The sequence shown here is derived from an EMBL/GenBank/DDBJ whole genome shotgun (WGS) entry which is preliminary data.</text>
</comment>
<keyword evidence="3" id="KW-1185">Reference proteome</keyword>
<accession>A0A7Y0A110</accession>
<name>A0A7Y0A110_9BURK</name>
<dbReference type="AlphaFoldDB" id="A0A7Y0A110"/>
<dbReference type="RefSeq" id="WP_169500709.1">
    <property type="nucleotide sequence ID" value="NZ_JABBFZ010000022.1"/>
</dbReference>
<protein>
    <submittedName>
        <fullName evidence="2">Uncharacterized protein</fullName>
    </submittedName>
</protein>
<dbReference type="Proteomes" id="UP000583127">
    <property type="component" value="Unassembled WGS sequence"/>
</dbReference>
<feature type="region of interest" description="Disordered" evidence="1">
    <location>
        <begin position="1"/>
        <end position="20"/>
    </location>
</feature>
<sequence>MANQTLTGRHGRRASADSEPSSLIFGPLSESNVSHIVQVDTDPFVVRAYNLTEGDVVVVEMVDGDGAGSMFAPFCPFDGQSSLTYTRNVLVIGIPGRYRFVLQRTDGEAVPLGMAFVRAYPAQMSHDYLVAYMRCNGG</sequence>
<proteinExistence type="predicted"/>